<sequence>MAKKKTTTGSGSKQRSVK</sequence>
<name>A0A6A3HP04_9STRA</name>
<reference evidence="1 3" key="1">
    <citation type="submission" date="2018-09" db="EMBL/GenBank/DDBJ databases">
        <title>Genomic investigation of the strawberry pathogen Phytophthora fragariae indicates pathogenicity is determined by transcriptional variation in three key races.</title>
        <authorList>
            <person name="Adams T.M."/>
            <person name="Armitage A.D."/>
            <person name="Sobczyk M.K."/>
            <person name="Bates H.J."/>
            <person name="Dunwell J.M."/>
            <person name="Nellist C.F."/>
            <person name="Harrison R.J."/>
        </authorList>
    </citation>
    <scope>NUCLEOTIDE SEQUENCE [LARGE SCALE GENOMIC DNA]</scope>
    <source>
        <strain evidence="1 3">SCRP249</strain>
        <strain evidence="2 4">SCRP333</strain>
    </source>
</reference>
<keyword evidence="4" id="KW-1185">Reference proteome</keyword>
<evidence type="ECO:0000313" key="3">
    <source>
        <dbReference type="Proteomes" id="UP000429607"/>
    </source>
</evidence>
<accession>A0A6A3HP04</accession>
<dbReference type="Proteomes" id="UP000434957">
    <property type="component" value="Unassembled WGS sequence"/>
</dbReference>
<feature type="non-terminal residue" evidence="1">
    <location>
        <position position="18"/>
    </location>
</feature>
<dbReference type="Proteomes" id="UP000429607">
    <property type="component" value="Unassembled WGS sequence"/>
</dbReference>
<organism evidence="1 3">
    <name type="scientific">Phytophthora rubi</name>
    <dbReference type="NCBI Taxonomy" id="129364"/>
    <lineage>
        <taxon>Eukaryota</taxon>
        <taxon>Sar</taxon>
        <taxon>Stramenopiles</taxon>
        <taxon>Oomycota</taxon>
        <taxon>Peronosporomycetes</taxon>
        <taxon>Peronosporales</taxon>
        <taxon>Peronosporaceae</taxon>
        <taxon>Phytophthora</taxon>
    </lineage>
</organism>
<gene>
    <name evidence="1" type="ORF">PR001_g27336</name>
    <name evidence="2" type="ORF">PR003_g28514</name>
</gene>
<dbReference type="EMBL" id="QXFT01004361">
    <property type="protein sequence ID" value="KAE9278471.1"/>
    <property type="molecule type" value="Genomic_DNA"/>
</dbReference>
<protein>
    <submittedName>
        <fullName evidence="1">Uncharacterized protein</fullName>
    </submittedName>
</protein>
<dbReference type="EMBL" id="QXFV01004374">
    <property type="protein sequence ID" value="KAE8970003.1"/>
    <property type="molecule type" value="Genomic_DNA"/>
</dbReference>
<evidence type="ECO:0000313" key="1">
    <source>
        <dbReference type="EMBL" id="KAE8970003.1"/>
    </source>
</evidence>
<proteinExistence type="predicted"/>
<evidence type="ECO:0000313" key="4">
    <source>
        <dbReference type="Proteomes" id="UP000434957"/>
    </source>
</evidence>
<comment type="caution">
    <text evidence="1">The sequence shown here is derived from an EMBL/GenBank/DDBJ whole genome shotgun (WGS) entry which is preliminary data.</text>
</comment>
<evidence type="ECO:0000313" key="2">
    <source>
        <dbReference type="EMBL" id="KAE9278471.1"/>
    </source>
</evidence>
<dbReference type="AlphaFoldDB" id="A0A6A3HP04"/>